<comment type="caution">
    <text evidence="9">The sequence shown here is derived from an EMBL/GenBank/DDBJ whole genome shotgun (WGS) entry which is preliminary data.</text>
</comment>
<evidence type="ECO:0000256" key="8">
    <source>
        <dbReference type="SAM" id="MobiDB-lite"/>
    </source>
</evidence>
<evidence type="ECO:0000256" key="5">
    <source>
        <dbReference type="ARBA" id="ARBA00022801"/>
    </source>
</evidence>
<keyword evidence="10" id="KW-1185">Reference proteome</keyword>
<dbReference type="EMBL" id="NKHU02000431">
    <property type="protein sequence ID" value="RHZ43380.1"/>
    <property type="molecule type" value="Genomic_DNA"/>
</dbReference>
<dbReference type="RefSeq" id="XP_026609734.1">
    <property type="nucleotide sequence ID" value="XM_026755156.1"/>
</dbReference>
<dbReference type="InterPro" id="IPR029058">
    <property type="entry name" value="AB_hydrolase_fold"/>
</dbReference>
<evidence type="ECO:0000256" key="4">
    <source>
        <dbReference type="ARBA" id="ARBA00022729"/>
    </source>
</evidence>
<dbReference type="OrthoDB" id="443318at2759"/>
<dbReference type="GeneID" id="38123511"/>
<dbReference type="PANTHER" id="PTHR11802:SF479">
    <property type="entry name" value="CARBOXYPEPTIDASE"/>
    <property type="match status" value="1"/>
</dbReference>
<dbReference type="PROSITE" id="PS00560">
    <property type="entry name" value="CARBOXYPEPT_SER_HIS"/>
    <property type="match status" value="1"/>
</dbReference>
<accession>A0A397G5G0</accession>
<dbReference type="PROSITE" id="PS00131">
    <property type="entry name" value="CARBOXYPEPT_SER_SER"/>
    <property type="match status" value="1"/>
</dbReference>
<evidence type="ECO:0000256" key="3">
    <source>
        <dbReference type="ARBA" id="ARBA00022670"/>
    </source>
</evidence>
<sequence>MQPVLLGELGTDLHPYLQASLFPSFISPSLHPVEMLFGSVVSTALLVLSLSVDSASAAKHGRFGQKARDSLTKRSSSSLVTHKPETRSSHKDFRFLSKDTKSYLVKSLPDVKFDIGEMYSGSVPIDKGNKSRELFFIFQPTIGEPVDEVTIWLNGGPGCSSLEGFFQENGRFTWQPGTFAPVENPYSWVNLTNMLWVDQPVGTGFSTGKPTATSQEETAEDFIKFFKNFQEIFGIKNFKIYVTGESYAGRYVPYISAAMLDQNDTEYYDLQGALVYDPCIGQYDYVQEEAPAVPFVQQNANLFNFNASFMAELESLHKSCGYQDYIDEYLVFPPSGVQPPKMFNYTSDAECDVFDMINAAALAVNPCFDIYEVNLMCPLAWDVLAFPTELVYQPAGATVYFDREDVKRALHAPSIKWAECSSESVFVGGSGGPEQEGDFSANPIEHVLPQVIEATNRVLVSNGDYDMIILTNGTLLSIQNMTWNGQLGFQSAPSTPITITLPDLQYADVYAENGMTGVDGAQGVMGVQHYERGLMWAETYQSGHMQPQYQPRVTYRHLQWLLRRIESL</sequence>
<dbReference type="PRINTS" id="PR00724">
    <property type="entry name" value="CRBOXYPTASEC"/>
</dbReference>
<dbReference type="InterPro" id="IPR033124">
    <property type="entry name" value="Ser_caboxypep_his_AS"/>
</dbReference>
<evidence type="ECO:0000313" key="9">
    <source>
        <dbReference type="EMBL" id="RHZ43380.1"/>
    </source>
</evidence>
<dbReference type="FunFam" id="3.40.50.1820:FF:000118">
    <property type="entry name" value="Carboxypeptidase"/>
    <property type="match status" value="1"/>
</dbReference>
<dbReference type="GO" id="GO:0006508">
    <property type="term" value="P:proteolysis"/>
    <property type="evidence" value="ECO:0007669"/>
    <property type="project" value="UniProtKB-KW"/>
</dbReference>
<evidence type="ECO:0000256" key="1">
    <source>
        <dbReference type="ARBA" id="ARBA00009431"/>
    </source>
</evidence>
<keyword evidence="6" id="KW-0325">Glycoprotein</keyword>
<evidence type="ECO:0000256" key="2">
    <source>
        <dbReference type="ARBA" id="ARBA00022645"/>
    </source>
</evidence>
<dbReference type="GO" id="GO:0004185">
    <property type="term" value="F:serine-type carboxypeptidase activity"/>
    <property type="evidence" value="ECO:0007669"/>
    <property type="project" value="UniProtKB-UniRule"/>
</dbReference>
<dbReference type="EC" id="3.4.16.-" evidence="7"/>
<dbReference type="AlphaFoldDB" id="A0A397G5G0"/>
<reference evidence="9" key="1">
    <citation type="submission" date="2018-08" db="EMBL/GenBank/DDBJ databases">
        <title>Draft genome sequence of azole-resistant Aspergillus thermomutatus (Neosartorya pseudofischeri) strain HMR AF 39, isolated from a human nasal aspirate.</title>
        <authorList>
            <person name="Parent-Michaud M."/>
            <person name="Dufresne P.J."/>
            <person name="Fournier E."/>
            <person name="Martineau C."/>
            <person name="Moreira S."/>
            <person name="Perkins V."/>
            <person name="De Repentigny L."/>
            <person name="Dufresne S.F."/>
        </authorList>
    </citation>
    <scope>NUCLEOTIDE SEQUENCE [LARGE SCALE GENOMIC DNA]</scope>
    <source>
        <strain evidence="9">HMR AF 39</strain>
    </source>
</reference>
<dbReference type="STRING" id="41047.A0A397G5G0"/>
<dbReference type="SUPFAM" id="SSF53474">
    <property type="entry name" value="alpha/beta-Hydrolases"/>
    <property type="match status" value="1"/>
</dbReference>
<gene>
    <name evidence="9" type="ORF">CDV56_101537</name>
</gene>
<organism evidence="9 10">
    <name type="scientific">Aspergillus thermomutatus</name>
    <name type="common">Neosartorya pseudofischeri</name>
    <dbReference type="NCBI Taxonomy" id="41047"/>
    <lineage>
        <taxon>Eukaryota</taxon>
        <taxon>Fungi</taxon>
        <taxon>Dikarya</taxon>
        <taxon>Ascomycota</taxon>
        <taxon>Pezizomycotina</taxon>
        <taxon>Eurotiomycetes</taxon>
        <taxon>Eurotiomycetidae</taxon>
        <taxon>Eurotiales</taxon>
        <taxon>Aspergillaceae</taxon>
        <taxon>Aspergillus</taxon>
        <taxon>Aspergillus subgen. Fumigati</taxon>
    </lineage>
</organism>
<feature type="region of interest" description="Disordered" evidence="8">
    <location>
        <begin position="66"/>
        <end position="85"/>
    </location>
</feature>
<dbReference type="InterPro" id="IPR018202">
    <property type="entry name" value="Ser_caboxypep_ser_AS"/>
</dbReference>
<evidence type="ECO:0000256" key="6">
    <source>
        <dbReference type="ARBA" id="ARBA00023180"/>
    </source>
</evidence>
<protein>
    <recommendedName>
        <fullName evidence="7">Carboxypeptidase</fullName>
        <ecNumber evidence="7">3.4.16.-</ecNumber>
    </recommendedName>
</protein>
<keyword evidence="3 7" id="KW-0645">Protease</keyword>
<dbReference type="Gene3D" id="3.40.50.1820">
    <property type="entry name" value="alpha/beta hydrolase"/>
    <property type="match status" value="1"/>
</dbReference>
<dbReference type="Pfam" id="PF00450">
    <property type="entry name" value="Peptidase_S10"/>
    <property type="match status" value="1"/>
</dbReference>
<evidence type="ECO:0000313" key="10">
    <source>
        <dbReference type="Proteomes" id="UP000215305"/>
    </source>
</evidence>
<keyword evidence="4" id="KW-0732">Signal</keyword>
<name>A0A397G5G0_ASPTH</name>
<keyword evidence="2 7" id="KW-0121">Carboxypeptidase</keyword>
<comment type="similarity">
    <text evidence="1 7">Belongs to the peptidase S10 family.</text>
</comment>
<dbReference type="PANTHER" id="PTHR11802">
    <property type="entry name" value="SERINE PROTEASE FAMILY S10 SERINE CARBOXYPEPTIDASE"/>
    <property type="match status" value="1"/>
</dbReference>
<dbReference type="VEuPathDB" id="FungiDB:CDV56_101537"/>
<evidence type="ECO:0000256" key="7">
    <source>
        <dbReference type="RuleBase" id="RU361156"/>
    </source>
</evidence>
<proteinExistence type="inferred from homology"/>
<dbReference type="InterPro" id="IPR001563">
    <property type="entry name" value="Peptidase_S10"/>
</dbReference>
<dbReference type="Proteomes" id="UP000215305">
    <property type="component" value="Unassembled WGS sequence"/>
</dbReference>
<keyword evidence="5 7" id="KW-0378">Hydrolase</keyword>